<evidence type="ECO:0000256" key="6">
    <source>
        <dbReference type="ARBA" id="ARBA00022786"/>
    </source>
</evidence>
<dbReference type="Proteomes" id="UP000325315">
    <property type="component" value="Unassembled WGS sequence"/>
</dbReference>
<reference evidence="14" key="1">
    <citation type="journal article" date="2019" name="Plant Biotechnol. J.">
        <title>Genome sequencing of the Australian wild diploid species Gossypium australe highlights disease resistance and delayed gland morphogenesis.</title>
        <authorList>
            <person name="Cai Y."/>
            <person name="Cai X."/>
            <person name="Wang Q."/>
            <person name="Wang P."/>
            <person name="Zhang Y."/>
            <person name="Cai C."/>
            <person name="Xu Y."/>
            <person name="Wang K."/>
            <person name="Zhou Z."/>
            <person name="Wang C."/>
            <person name="Geng S."/>
            <person name="Li B."/>
            <person name="Dong Q."/>
            <person name="Hou Y."/>
            <person name="Wang H."/>
            <person name="Ai P."/>
            <person name="Liu Z."/>
            <person name="Yi F."/>
            <person name="Sun M."/>
            <person name="An G."/>
            <person name="Cheng J."/>
            <person name="Zhang Y."/>
            <person name="Shi Q."/>
            <person name="Xie Y."/>
            <person name="Shi X."/>
            <person name="Chang Y."/>
            <person name="Huang F."/>
            <person name="Chen Y."/>
            <person name="Hong S."/>
            <person name="Mi L."/>
            <person name="Sun Q."/>
            <person name="Zhang L."/>
            <person name="Zhou B."/>
            <person name="Peng R."/>
            <person name="Zhang X."/>
            <person name="Liu F."/>
        </authorList>
    </citation>
    <scope>NUCLEOTIDE SEQUENCE [LARGE SCALE GENOMIC DNA]</scope>
    <source>
        <strain evidence="14">cv. PA1801</strain>
    </source>
</reference>
<feature type="transmembrane region" description="Helical" evidence="12">
    <location>
        <begin position="64"/>
        <end position="85"/>
    </location>
</feature>
<dbReference type="AlphaFoldDB" id="A0A5B6V0W0"/>
<keyword evidence="10" id="KW-0449">Lipoprotein</keyword>
<keyword evidence="12" id="KW-1133">Transmembrane helix</keyword>
<accession>A0A5B6V0W0</accession>
<keyword evidence="11" id="KW-0072">Autophagy</keyword>
<evidence type="ECO:0000256" key="3">
    <source>
        <dbReference type="ARBA" id="ARBA00004370"/>
    </source>
</evidence>
<keyword evidence="9" id="KW-0206">Cytoskeleton</keyword>
<comment type="similarity">
    <text evidence="4 11">Belongs to the ATG8 family.</text>
</comment>
<dbReference type="GO" id="GO:0015031">
    <property type="term" value="P:protein transport"/>
    <property type="evidence" value="ECO:0007669"/>
    <property type="project" value="UniProtKB-KW"/>
</dbReference>
<organism evidence="13 14">
    <name type="scientific">Gossypium australe</name>
    <dbReference type="NCBI Taxonomy" id="47621"/>
    <lineage>
        <taxon>Eukaryota</taxon>
        <taxon>Viridiplantae</taxon>
        <taxon>Streptophyta</taxon>
        <taxon>Embryophyta</taxon>
        <taxon>Tracheophyta</taxon>
        <taxon>Spermatophyta</taxon>
        <taxon>Magnoliopsida</taxon>
        <taxon>eudicotyledons</taxon>
        <taxon>Gunneridae</taxon>
        <taxon>Pentapetalae</taxon>
        <taxon>rosids</taxon>
        <taxon>malvids</taxon>
        <taxon>Malvales</taxon>
        <taxon>Malvaceae</taxon>
        <taxon>Malvoideae</taxon>
        <taxon>Gossypium</taxon>
    </lineage>
</organism>
<keyword evidence="7" id="KW-0653">Protein transport</keyword>
<keyword evidence="7" id="KW-0813">Transport</keyword>
<evidence type="ECO:0000256" key="5">
    <source>
        <dbReference type="ARBA" id="ARBA00022701"/>
    </source>
</evidence>
<evidence type="ECO:0000256" key="10">
    <source>
        <dbReference type="ARBA" id="ARBA00023288"/>
    </source>
</evidence>
<comment type="function">
    <text evidence="1">Ubiquitin-like modifier involved in autophagosomes formation. May mediate the delivery of the autophagosomes to the vacuole via the microtubule cytoskeleton.</text>
</comment>
<evidence type="ECO:0000256" key="9">
    <source>
        <dbReference type="ARBA" id="ARBA00023212"/>
    </source>
</evidence>
<dbReference type="InterPro" id="IPR004241">
    <property type="entry name" value="Atg8-like"/>
</dbReference>
<evidence type="ECO:0000256" key="12">
    <source>
        <dbReference type="SAM" id="Phobius"/>
    </source>
</evidence>
<evidence type="ECO:0000256" key="7">
    <source>
        <dbReference type="ARBA" id="ARBA00022927"/>
    </source>
</evidence>
<dbReference type="GO" id="GO:0016020">
    <property type="term" value="C:membrane"/>
    <property type="evidence" value="ECO:0007669"/>
    <property type="project" value="UniProtKB-SubCell"/>
</dbReference>
<gene>
    <name evidence="13" type="primary">atg8</name>
    <name evidence="13" type="ORF">EPI10_029235</name>
</gene>
<dbReference type="InterPro" id="IPR029071">
    <property type="entry name" value="Ubiquitin-like_domsf"/>
</dbReference>
<keyword evidence="8 12" id="KW-0472">Membrane</keyword>
<keyword evidence="6" id="KW-0833">Ubl conjugation pathway</keyword>
<comment type="subcellular location">
    <subcellularLocation>
        <location evidence="2">Cytoplasm</location>
        <location evidence="2">Cytoskeleton</location>
    </subcellularLocation>
    <subcellularLocation>
        <location evidence="3">Membrane</location>
    </subcellularLocation>
</comment>
<protein>
    <recommendedName>
        <fullName evidence="11">Autophagy-related protein</fullName>
    </recommendedName>
</protein>
<keyword evidence="9" id="KW-0963">Cytoplasm</keyword>
<evidence type="ECO:0000256" key="4">
    <source>
        <dbReference type="ARBA" id="ARBA00007293"/>
    </source>
</evidence>
<name>A0A5B6V0W0_9ROSI</name>
<dbReference type="PANTHER" id="PTHR10969">
    <property type="entry name" value="MICROTUBULE-ASSOCIATED PROTEINS 1A/1B LIGHT CHAIN 3-RELATED"/>
    <property type="match status" value="1"/>
</dbReference>
<evidence type="ECO:0000256" key="1">
    <source>
        <dbReference type="ARBA" id="ARBA00003307"/>
    </source>
</evidence>
<keyword evidence="12" id="KW-0812">Transmembrane</keyword>
<sequence length="90" mass="10565">MGLEKRNNLSCYIYNVEAFVVCFVPERMQAEAARIREKYPDRIPVIVERADKSDMPDIDKKKSVILSLLVLMWAWVLTNVDKYFLVKKVI</sequence>
<dbReference type="EMBL" id="SMMG02000009">
    <property type="protein sequence ID" value="KAA3462778.1"/>
    <property type="molecule type" value="Genomic_DNA"/>
</dbReference>
<evidence type="ECO:0000313" key="14">
    <source>
        <dbReference type="Proteomes" id="UP000325315"/>
    </source>
</evidence>
<evidence type="ECO:0000256" key="8">
    <source>
        <dbReference type="ARBA" id="ARBA00023136"/>
    </source>
</evidence>
<evidence type="ECO:0000256" key="11">
    <source>
        <dbReference type="RuleBase" id="RU004384"/>
    </source>
</evidence>
<dbReference type="OrthoDB" id="6738456at2759"/>
<dbReference type="GO" id="GO:0006914">
    <property type="term" value="P:autophagy"/>
    <property type="evidence" value="ECO:0007669"/>
    <property type="project" value="UniProtKB-KW"/>
</dbReference>
<proteinExistence type="inferred from homology"/>
<dbReference type="GO" id="GO:0005874">
    <property type="term" value="C:microtubule"/>
    <property type="evidence" value="ECO:0007669"/>
    <property type="project" value="UniProtKB-KW"/>
</dbReference>
<keyword evidence="14" id="KW-1185">Reference proteome</keyword>
<keyword evidence="5" id="KW-0493">Microtubule</keyword>
<dbReference type="Gene3D" id="3.10.20.90">
    <property type="entry name" value="Phosphatidylinositol 3-kinase Catalytic Subunit, Chain A, domain 1"/>
    <property type="match status" value="1"/>
</dbReference>
<dbReference type="GO" id="GO:0005776">
    <property type="term" value="C:autophagosome"/>
    <property type="evidence" value="ECO:0007669"/>
    <property type="project" value="UniProtKB-ARBA"/>
</dbReference>
<evidence type="ECO:0000256" key="2">
    <source>
        <dbReference type="ARBA" id="ARBA00004245"/>
    </source>
</evidence>
<dbReference type="SUPFAM" id="SSF54236">
    <property type="entry name" value="Ubiquitin-like"/>
    <property type="match status" value="1"/>
</dbReference>
<dbReference type="Pfam" id="PF02991">
    <property type="entry name" value="ATG8"/>
    <property type="match status" value="1"/>
</dbReference>
<comment type="caution">
    <text evidence="13">The sequence shown here is derived from an EMBL/GenBank/DDBJ whole genome shotgun (WGS) entry which is preliminary data.</text>
</comment>
<evidence type="ECO:0000313" key="13">
    <source>
        <dbReference type="EMBL" id="KAA3462778.1"/>
    </source>
</evidence>